<dbReference type="Proteomes" id="UP000278143">
    <property type="component" value="Unassembled WGS sequence"/>
</dbReference>
<feature type="non-terminal residue" evidence="2">
    <location>
        <position position="79"/>
    </location>
</feature>
<evidence type="ECO:0000259" key="1">
    <source>
        <dbReference type="Pfam" id="PF00551"/>
    </source>
</evidence>
<dbReference type="InterPro" id="IPR036477">
    <property type="entry name" value="Formyl_transf_N_sf"/>
</dbReference>
<dbReference type="PANTHER" id="PTHR11138:SF5">
    <property type="entry name" value="METHIONYL-TRNA FORMYLTRANSFERASE, MITOCHONDRIAL"/>
    <property type="match status" value="1"/>
</dbReference>
<accession>A0A4P9Z659</accession>
<reference evidence="3" key="1">
    <citation type="journal article" date="2018" name="Nat. Microbiol.">
        <title>Leveraging single-cell genomics to expand the fungal tree of life.</title>
        <authorList>
            <person name="Ahrendt S.R."/>
            <person name="Quandt C.A."/>
            <person name="Ciobanu D."/>
            <person name="Clum A."/>
            <person name="Salamov A."/>
            <person name="Andreopoulos B."/>
            <person name="Cheng J.F."/>
            <person name="Woyke T."/>
            <person name="Pelin A."/>
            <person name="Henrissat B."/>
            <person name="Reynolds N.K."/>
            <person name="Benny G.L."/>
            <person name="Smith M.E."/>
            <person name="James T.Y."/>
            <person name="Grigoriev I.V."/>
        </authorList>
    </citation>
    <scope>NUCLEOTIDE SEQUENCE [LARGE SCALE GENOMIC DNA]</scope>
    <source>
        <strain evidence="3">Benny S71-1</strain>
    </source>
</reference>
<proteinExistence type="predicted"/>
<gene>
    <name evidence="2" type="ORF">SYNPS1DRAFT_8999</name>
</gene>
<feature type="non-terminal residue" evidence="2">
    <location>
        <position position="1"/>
    </location>
</feature>
<sequence>KPFDLAIVVSFGYFLPATVLEAFEWGGLNVHPSLLPRYRGAAPIQHAIIDDVKETGVCVQELDCHQFDAGNLLLSERIV</sequence>
<dbReference type="GO" id="GO:0005739">
    <property type="term" value="C:mitochondrion"/>
    <property type="evidence" value="ECO:0007669"/>
    <property type="project" value="TreeGrafter"/>
</dbReference>
<keyword evidence="2" id="KW-0808">Transferase</keyword>
<dbReference type="Pfam" id="PF00551">
    <property type="entry name" value="Formyl_trans_N"/>
    <property type="match status" value="1"/>
</dbReference>
<evidence type="ECO:0000313" key="2">
    <source>
        <dbReference type="EMBL" id="RKP27140.1"/>
    </source>
</evidence>
<dbReference type="PANTHER" id="PTHR11138">
    <property type="entry name" value="METHIONYL-TRNA FORMYLTRANSFERASE"/>
    <property type="match status" value="1"/>
</dbReference>
<dbReference type="GO" id="GO:0004479">
    <property type="term" value="F:methionyl-tRNA formyltransferase activity"/>
    <property type="evidence" value="ECO:0007669"/>
    <property type="project" value="TreeGrafter"/>
</dbReference>
<dbReference type="Gene3D" id="3.40.50.12230">
    <property type="match status" value="1"/>
</dbReference>
<evidence type="ECO:0000313" key="3">
    <source>
        <dbReference type="Proteomes" id="UP000278143"/>
    </source>
</evidence>
<protein>
    <submittedName>
        <fullName evidence="2">Formyl transferase</fullName>
    </submittedName>
</protein>
<dbReference type="InterPro" id="IPR002376">
    <property type="entry name" value="Formyl_transf_N"/>
</dbReference>
<dbReference type="SUPFAM" id="SSF53328">
    <property type="entry name" value="Formyltransferase"/>
    <property type="match status" value="1"/>
</dbReference>
<name>A0A4P9Z659_9FUNG</name>
<dbReference type="AlphaFoldDB" id="A0A4P9Z659"/>
<keyword evidence="3" id="KW-1185">Reference proteome</keyword>
<dbReference type="OrthoDB" id="10268103at2759"/>
<feature type="domain" description="Formyl transferase N-terminal" evidence="1">
    <location>
        <begin position="4"/>
        <end position="77"/>
    </location>
</feature>
<organism evidence="2 3">
    <name type="scientific">Syncephalis pseudoplumigaleata</name>
    <dbReference type="NCBI Taxonomy" id="1712513"/>
    <lineage>
        <taxon>Eukaryota</taxon>
        <taxon>Fungi</taxon>
        <taxon>Fungi incertae sedis</taxon>
        <taxon>Zoopagomycota</taxon>
        <taxon>Zoopagomycotina</taxon>
        <taxon>Zoopagomycetes</taxon>
        <taxon>Zoopagales</taxon>
        <taxon>Piptocephalidaceae</taxon>
        <taxon>Syncephalis</taxon>
    </lineage>
</organism>
<dbReference type="EMBL" id="KZ989262">
    <property type="protein sequence ID" value="RKP27140.1"/>
    <property type="molecule type" value="Genomic_DNA"/>
</dbReference>